<name>A0A4Y2HC29_ARAVE</name>
<sequence length="112" mass="11772">MGFRSGDLAGHGICGMVSLSRQLLTNRALCGRALSSINIASVPIAAIKGPTKGCRISSLYRTAVTEPPANVSIPAQTSNLQPLYGLYLRYLAPDSVSLDLSISMPFGNRCGC</sequence>
<organism evidence="1 2">
    <name type="scientific">Araneus ventricosus</name>
    <name type="common">Orbweaver spider</name>
    <name type="synonym">Epeira ventricosa</name>
    <dbReference type="NCBI Taxonomy" id="182803"/>
    <lineage>
        <taxon>Eukaryota</taxon>
        <taxon>Metazoa</taxon>
        <taxon>Ecdysozoa</taxon>
        <taxon>Arthropoda</taxon>
        <taxon>Chelicerata</taxon>
        <taxon>Arachnida</taxon>
        <taxon>Araneae</taxon>
        <taxon>Araneomorphae</taxon>
        <taxon>Entelegynae</taxon>
        <taxon>Araneoidea</taxon>
        <taxon>Araneidae</taxon>
        <taxon>Araneus</taxon>
    </lineage>
</organism>
<accession>A0A4Y2HC29</accession>
<dbReference type="EMBL" id="BGPR01001838">
    <property type="protein sequence ID" value="GBM62843.1"/>
    <property type="molecule type" value="Genomic_DNA"/>
</dbReference>
<dbReference type="Proteomes" id="UP000499080">
    <property type="component" value="Unassembled WGS sequence"/>
</dbReference>
<dbReference type="AlphaFoldDB" id="A0A4Y2HC29"/>
<proteinExistence type="predicted"/>
<protein>
    <submittedName>
        <fullName evidence="1">Uncharacterized protein</fullName>
    </submittedName>
</protein>
<reference evidence="1 2" key="1">
    <citation type="journal article" date="2019" name="Sci. Rep.">
        <title>Orb-weaving spider Araneus ventricosus genome elucidates the spidroin gene catalogue.</title>
        <authorList>
            <person name="Kono N."/>
            <person name="Nakamura H."/>
            <person name="Ohtoshi R."/>
            <person name="Moran D.A.P."/>
            <person name="Shinohara A."/>
            <person name="Yoshida Y."/>
            <person name="Fujiwara M."/>
            <person name="Mori M."/>
            <person name="Tomita M."/>
            <person name="Arakawa K."/>
        </authorList>
    </citation>
    <scope>NUCLEOTIDE SEQUENCE [LARGE SCALE GENOMIC DNA]</scope>
</reference>
<comment type="caution">
    <text evidence="1">The sequence shown here is derived from an EMBL/GenBank/DDBJ whole genome shotgun (WGS) entry which is preliminary data.</text>
</comment>
<gene>
    <name evidence="1" type="ORF">AVEN_35148_1</name>
</gene>
<evidence type="ECO:0000313" key="1">
    <source>
        <dbReference type="EMBL" id="GBM62843.1"/>
    </source>
</evidence>
<keyword evidence="2" id="KW-1185">Reference proteome</keyword>
<evidence type="ECO:0000313" key="2">
    <source>
        <dbReference type="Proteomes" id="UP000499080"/>
    </source>
</evidence>